<dbReference type="GO" id="GO:0004722">
    <property type="term" value="F:protein serine/threonine phosphatase activity"/>
    <property type="evidence" value="ECO:0007669"/>
    <property type="project" value="UniProtKB-EC"/>
</dbReference>
<evidence type="ECO:0000256" key="1">
    <source>
        <dbReference type="ARBA" id="ARBA00022801"/>
    </source>
</evidence>
<dbReference type="SMART" id="SM00331">
    <property type="entry name" value="PP2C_SIG"/>
    <property type="match status" value="1"/>
</dbReference>
<accession>A0ABU2N681</accession>
<dbReference type="RefSeq" id="WP_311554971.1">
    <property type="nucleotide sequence ID" value="NZ_JAVREJ010000003.1"/>
</dbReference>
<dbReference type="EC" id="3.1.3.16" evidence="3"/>
<proteinExistence type="predicted"/>
<dbReference type="InterPro" id="IPR052016">
    <property type="entry name" value="Bact_Sigma-Reg"/>
</dbReference>
<dbReference type="InterPro" id="IPR001932">
    <property type="entry name" value="PPM-type_phosphatase-like_dom"/>
</dbReference>
<dbReference type="Proteomes" id="UP001183202">
    <property type="component" value="Unassembled WGS sequence"/>
</dbReference>
<dbReference type="Gene3D" id="3.60.40.10">
    <property type="entry name" value="PPM-type phosphatase domain"/>
    <property type="match status" value="1"/>
</dbReference>
<evidence type="ECO:0000259" key="2">
    <source>
        <dbReference type="SMART" id="SM00331"/>
    </source>
</evidence>
<feature type="domain" description="PPM-type phosphatase" evidence="2">
    <location>
        <begin position="42"/>
        <end position="267"/>
    </location>
</feature>
<dbReference type="EMBL" id="JAVREJ010000003">
    <property type="protein sequence ID" value="MDT0349003.1"/>
    <property type="molecule type" value="Genomic_DNA"/>
</dbReference>
<gene>
    <name evidence="3" type="ORF">RM445_05625</name>
</gene>
<comment type="caution">
    <text evidence="3">The sequence shown here is derived from an EMBL/GenBank/DDBJ whole genome shotgun (WGS) entry which is preliminary data.</text>
</comment>
<evidence type="ECO:0000313" key="3">
    <source>
        <dbReference type="EMBL" id="MDT0349003.1"/>
    </source>
</evidence>
<reference evidence="4" key="1">
    <citation type="submission" date="2023-07" db="EMBL/GenBank/DDBJ databases">
        <title>30 novel species of actinomycetes from the DSMZ collection.</title>
        <authorList>
            <person name="Nouioui I."/>
        </authorList>
    </citation>
    <scope>NUCLEOTIDE SEQUENCE [LARGE SCALE GENOMIC DNA]</scope>
    <source>
        <strain evidence="4">DSM 45834</strain>
    </source>
</reference>
<name>A0ABU2N681_9PSEU</name>
<keyword evidence="1 3" id="KW-0378">Hydrolase</keyword>
<protein>
    <submittedName>
        <fullName evidence="3">PP2C family protein-serine/threonine phosphatase</fullName>
        <ecNumber evidence="3">3.1.3.16</ecNumber>
    </submittedName>
</protein>
<keyword evidence="4" id="KW-1185">Reference proteome</keyword>
<dbReference type="Pfam" id="PF07228">
    <property type="entry name" value="SpoIIE"/>
    <property type="match status" value="1"/>
</dbReference>
<dbReference type="PANTHER" id="PTHR43156:SF2">
    <property type="entry name" value="STAGE II SPORULATION PROTEIN E"/>
    <property type="match status" value="1"/>
</dbReference>
<organism evidence="3 4">
    <name type="scientific">Pseudonocardia charpentierae</name>
    <dbReference type="NCBI Taxonomy" id="3075545"/>
    <lineage>
        <taxon>Bacteria</taxon>
        <taxon>Bacillati</taxon>
        <taxon>Actinomycetota</taxon>
        <taxon>Actinomycetes</taxon>
        <taxon>Pseudonocardiales</taxon>
        <taxon>Pseudonocardiaceae</taxon>
        <taxon>Pseudonocardia</taxon>
    </lineage>
</organism>
<dbReference type="InterPro" id="IPR036457">
    <property type="entry name" value="PPM-type-like_dom_sf"/>
</dbReference>
<dbReference type="PANTHER" id="PTHR43156">
    <property type="entry name" value="STAGE II SPORULATION PROTEIN E-RELATED"/>
    <property type="match status" value="1"/>
</dbReference>
<sequence>MSRPLAGRGVGYAVEPPAVVYTQSMQVLDLAATQLSGTPGVDATGDFYDVFPIEIPARGHEAVDDATWWWVVMGDVCGKGMAAASVAASVRHAAHTVASDALDASAGGPVAPDPALLLHRLHDILMVRTGRRFVTAVAAVLRPDGHGGLVGRLASAGHEPALIRRIGGAVEVVSAGGMLLGLVPRQPAPAVEVRIGAGEVMVVFTDGVTDARPGPGGECFGLERLTDTLTTSSGQPVRAVVDVVTTSAMAYRRGFLGDDLAILAISPSV</sequence>
<evidence type="ECO:0000313" key="4">
    <source>
        <dbReference type="Proteomes" id="UP001183202"/>
    </source>
</evidence>